<comment type="subunit">
    <text evidence="8">Homodimer.</text>
</comment>
<keyword evidence="10" id="KW-1185">Reference proteome</keyword>
<dbReference type="Gene3D" id="3.30.110.30">
    <property type="entry name" value="C-terminal domain of ProRS"/>
    <property type="match status" value="1"/>
</dbReference>
<dbReference type="GO" id="GO:0006433">
    <property type="term" value="P:prolyl-tRNA aminoacylation"/>
    <property type="evidence" value="ECO:0007669"/>
    <property type="project" value="UniProtKB-UniRule"/>
</dbReference>
<dbReference type="OrthoDB" id="9809052at2"/>
<keyword evidence="4 8" id="KW-0067">ATP-binding</keyword>
<dbReference type="EC" id="6.1.1.15" evidence="8"/>
<dbReference type="Pfam" id="PF09180">
    <property type="entry name" value="ProRS-C_1"/>
    <property type="match status" value="1"/>
</dbReference>
<comment type="similarity">
    <text evidence="8">Belongs to the class-II aminoacyl-tRNA synthetase family. ProS type 3 subfamily.</text>
</comment>
<dbReference type="KEGG" id="vao:FA707_01940"/>
<keyword evidence="6 8" id="KW-0030">Aminoacyl-tRNA synthetase</keyword>
<dbReference type="CDD" id="cd00862">
    <property type="entry name" value="ProRS_anticodon_zinc"/>
    <property type="match status" value="1"/>
</dbReference>
<organism evidence="9 10">
    <name type="scientific">Vagococcus zengguangii</name>
    <dbReference type="NCBI Taxonomy" id="2571750"/>
    <lineage>
        <taxon>Bacteria</taxon>
        <taxon>Bacillati</taxon>
        <taxon>Bacillota</taxon>
        <taxon>Bacilli</taxon>
        <taxon>Lactobacillales</taxon>
        <taxon>Enterococcaceae</taxon>
        <taxon>Vagococcus</taxon>
    </lineage>
</organism>
<dbReference type="InterPro" id="IPR033721">
    <property type="entry name" value="ProRS_core_arch_euk"/>
</dbReference>
<dbReference type="InterPro" id="IPR006195">
    <property type="entry name" value="aa-tRNA-synth_II"/>
</dbReference>
<keyword evidence="5 8" id="KW-0648">Protein biosynthesis</keyword>
<dbReference type="EMBL" id="CP039712">
    <property type="protein sequence ID" value="QCI85800.1"/>
    <property type="molecule type" value="Genomic_DNA"/>
</dbReference>
<reference evidence="9 10" key="1">
    <citation type="submission" date="2019-04" db="EMBL/GenBank/DDBJ databases">
        <title>Vagococcus sp. nov., isolated from faeces of yaks (Bos grunniens).</title>
        <authorList>
            <person name="Ge Y."/>
        </authorList>
    </citation>
    <scope>NUCLEOTIDE SEQUENCE [LARGE SCALE GENOMIC DNA]</scope>
    <source>
        <strain evidence="9 10">MN-17</strain>
    </source>
</reference>
<dbReference type="Proteomes" id="UP000298615">
    <property type="component" value="Chromosome"/>
</dbReference>
<sequence length="480" mass="54891">MGKQEFVKEITSRDVDFAQWYTDVVVKGELAAYSGVKGSMILRPTATAIWENIRNEFNKHLERLDHENVMMPLLIPESLLLKEAEHVEGFAPEVAWVTEGGNNKLAERLAIRPTSEVLFAEHFRDIIKSYRDLPVLYNQWANVIRWEKTTRPFLRTTEFHWQEGHTCHETFEDADIEARQMLTVYRDLVGDLLAIPVVSGIKTQSEKFAGAYETYTNETLMYDGKALQLATSHHLGDNFAKAAEIKFLDREGKEQYVQQTSWGITTRSIGAMIMVHSDDRGLVLPPRVAPTQIMIVPIMQHKEGVLEAANELKAQLKADFKVKLDDSDKKPGWKFNETEMKGIPVRIELGPRDIENKVVTVCRRDTLEKSTLPLDENLNENLMALLDEIHENLYETAKKRQKEKTRHASTKEEFIEMIKEGGFVIAPYSGSEQVEDEIKELTGATPRCIAFENIDLDLTGVKDIWNGEDAKLMVHWARAY</sequence>
<evidence type="ECO:0000256" key="2">
    <source>
        <dbReference type="ARBA" id="ARBA00022598"/>
    </source>
</evidence>
<dbReference type="CDD" id="cd00778">
    <property type="entry name" value="ProRS_core_arch_euk"/>
    <property type="match status" value="1"/>
</dbReference>
<dbReference type="SUPFAM" id="SSF52954">
    <property type="entry name" value="Class II aaRS ABD-related"/>
    <property type="match status" value="1"/>
</dbReference>
<comment type="catalytic activity">
    <reaction evidence="7 8">
        <text>tRNA(Pro) + L-proline + ATP = L-prolyl-tRNA(Pro) + AMP + diphosphate</text>
        <dbReference type="Rhea" id="RHEA:14305"/>
        <dbReference type="Rhea" id="RHEA-COMP:9700"/>
        <dbReference type="Rhea" id="RHEA-COMP:9702"/>
        <dbReference type="ChEBI" id="CHEBI:30616"/>
        <dbReference type="ChEBI" id="CHEBI:33019"/>
        <dbReference type="ChEBI" id="CHEBI:60039"/>
        <dbReference type="ChEBI" id="CHEBI:78442"/>
        <dbReference type="ChEBI" id="CHEBI:78532"/>
        <dbReference type="ChEBI" id="CHEBI:456215"/>
        <dbReference type="EC" id="6.1.1.15"/>
    </reaction>
</comment>
<dbReference type="PANTHER" id="PTHR43382:SF2">
    <property type="entry name" value="BIFUNCTIONAL GLUTAMATE_PROLINE--TRNA LIGASE"/>
    <property type="match status" value="1"/>
</dbReference>
<dbReference type="RefSeq" id="WP_136952643.1">
    <property type="nucleotide sequence ID" value="NZ_CP039712.1"/>
</dbReference>
<dbReference type="Gene3D" id="3.30.930.10">
    <property type="entry name" value="Bira Bifunctional Protein, Domain 2"/>
    <property type="match status" value="1"/>
</dbReference>
<dbReference type="InterPro" id="IPR036621">
    <property type="entry name" value="Anticodon-bd_dom_sf"/>
</dbReference>
<dbReference type="GO" id="GO:0017101">
    <property type="term" value="C:aminoacyl-tRNA synthetase multienzyme complex"/>
    <property type="evidence" value="ECO:0007669"/>
    <property type="project" value="TreeGrafter"/>
</dbReference>
<evidence type="ECO:0000256" key="3">
    <source>
        <dbReference type="ARBA" id="ARBA00022741"/>
    </source>
</evidence>
<evidence type="ECO:0000256" key="4">
    <source>
        <dbReference type="ARBA" id="ARBA00022840"/>
    </source>
</evidence>
<evidence type="ECO:0000313" key="9">
    <source>
        <dbReference type="EMBL" id="QCI85800.1"/>
    </source>
</evidence>
<keyword evidence="2 8" id="KW-0436">Ligase</keyword>
<dbReference type="Gene3D" id="3.40.50.800">
    <property type="entry name" value="Anticodon-binding domain"/>
    <property type="match status" value="1"/>
</dbReference>
<dbReference type="FunFam" id="3.30.930.10:FF:000037">
    <property type="entry name" value="Proline--tRNA ligase"/>
    <property type="match status" value="1"/>
</dbReference>
<dbReference type="SMART" id="SM00946">
    <property type="entry name" value="ProRS-C_1"/>
    <property type="match status" value="1"/>
</dbReference>
<dbReference type="PRINTS" id="PR01046">
    <property type="entry name" value="TRNASYNTHPRO"/>
</dbReference>
<dbReference type="InterPro" id="IPR045864">
    <property type="entry name" value="aa-tRNA-synth_II/BPL/LPL"/>
</dbReference>
<dbReference type="InterPro" id="IPR002314">
    <property type="entry name" value="aa-tRNA-synt_IIb"/>
</dbReference>
<dbReference type="NCBIfam" id="TIGR00408">
    <property type="entry name" value="proS_fam_I"/>
    <property type="match status" value="1"/>
</dbReference>
<dbReference type="GO" id="GO:0005737">
    <property type="term" value="C:cytoplasm"/>
    <property type="evidence" value="ECO:0007669"/>
    <property type="project" value="UniProtKB-SubCell"/>
</dbReference>
<accession>A0A4D7CTX2</accession>
<dbReference type="FunFam" id="3.40.50.800:FF:000005">
    <property type="entry name" value="bifunctional glutamate/proline--tRNA ligase"/>
    <property type="match status" value="1"/>
</dbReference>
<dbReference type="GO" id="GO:0005524">
    <property type="term" value="F:ATP binding"/>
    <property type="evidence" value="ECO:0007669"/>
    <property type="project" value="UniProtKB-UniRule"/>
</dbReference>
<comment type="function">
    <text evidence="8">Catalyzes the attachment of proline to tRNA(Pro) in a two-step reaction: proline is first activated by ATP to form Pro-AMP and then transferred to the acceptor end of tRNA(Pro).</text>
</comment>
<evidence type="ECO:0000256" key="8">
    <source>
        <dbReference type="HAMAP-Rule" id="MF_01571"/>
    </source>
</evidence>
<dbReference type="InterPro" id="IPR016061">
    <property type="entry name" value="Pro-tRNA_ligase_II_C"/>
</dbReference>
<keyword evidence="3 8" id="KW-0547">Nucleotide-binding</keyword>
<protein>
    <recommendedName>
        <fullName evidence="8">Proline--tRNA ligase</fullName>
        <ecNumber evidence="8">6.1.1.15</ecNumber>
    </recommendedName>
    <alternativeName>
        <fullName evidence="8">Prolyl-tRNA synthetase</fullName>
        <shortName evidence="8">ProRS</shortName>
    </alternativeName>
</protein>
<dbReference type="PROSITE" id="PS50862">
    <property type="entry name" value="AA_TRNA_LIGASE_II"/>
    <property type="match status" value="1"/>
</dbReference>
<dbReference type="PANTHER" id="PTHR43382">
    <property type="entry name" value="PROLYL-TRNA SYNTHETASE"/>
    <property type="match status" value="1"/>
</dbReference>
<proteinExistence type="inferred from homology"/>
<keyword evidence="1 8" id="KW-0963">Cytoplasm</keyword>
<dbReference type="HAMAP" id="MF_01571">
    <property type="entry name" value="Pro_tRNA_synth_type3"/>
    <property type="match status" value="1"/>
</dbReference>
<comment type="domain">
    <text evidence="8">Consists of three domains: the N-terminal catalytic domain, the anticodon-binding domain and the C-terminal extension.</text>
</comment>
<dbReference type="GO" id="GO:0016740">
    <property type="term" value="F:transferase activity"/>
    <property type="evidence" value="ECO:0007669"/>
    <property type="project" value="UniProtKB-ARBA"/>
</dbReference>
<evidence type="ECO:0000256" key="6">
    <source>
        <dbReference type="ARBA" id="ARBA00023146"/>
    </source>
</evidence>
<evidence type="ECO:0000256" key="5">
    <source>
        <dbReference type="ARBA" id="ARBA00022917"/>
    </source>
</evidence>
<name>A0A4D7CTX2_9ENTE</name>
<dbReference type="Pfam" id="PF03129">
    <property type="entry name" value="HGTP_anticodon"/>
    <property type="match status" value="1"/>
</dbReference>
<dbReference type="Pfam" id="PF00587">
    <property type="entry name" value="tRNA-synt_2b"/>
    <property type="match status" value="1"/>
</dbReference>
<evidence type="ECO:0000313" key="10">
    <source>
        <dbReference type="Proteomes" id="UP000298615"/>
    </source>
</evidence>
<dbReference type="GO" id="GO:0004827">
    <property type="term" value="F:proline-tRNA ligase activity"/>
    <property type="evidence" value="ECO:0007669"/>
    <property type="project" value="UniProtKB-UniRule"/>
</dbReference>
<comment type="subcellular location">
    <subcellularLocation>
        <location evidence="8">Cytoplasm</location>
    </subcellularLocation>
</comment>
<dbReference type="SUPFAM" id="SSF64586">
    <property type="entry name" value="C-terminal domain of ProRS"/>
    <property type="match status" value="1"/>
</dbReference>
<gene>
    <name evidence="8" type="primary">proS</name>
    <name evidence="9" type="ORF">FA707_01940</name>
</gene>
<evidence type="ECO:0000256" key="7">
    <source>
        <dbReference type="ARBA" id="ARBA00047671"/>
    </source>
</evidence>
<dbReference type="InterPro" id="IPR002316">
    <property type="entry name" value="Pro-tRNA-ligase_IIa"/>
</dbReference>
<evidence type="ECO:0000256" key="1">
    <source>
        <dbReference type="ARBA" id="ARBA00022490"/>
    </source>
</evidence>
<dbReference type="GO" id="GO:0140096">
    <property type="term" value="F:catalytic activity, acting on a protein"/>
    <property type="evidence" value="ECO:0007669"/>
    <property type="project" value="UniProtKB-ARBA"/>
</dbReference>
<dbReference type="InterPro" id="IPR004499">
    <property type="entry name" value="Pro-tRNA-ligase_IIa_arc-type"/>
</dbReference>
<dbReference type="InterPro" id="IPR004154">
    <property type="entry name" value="Anticodon-bd"/>
</dbReference>
<dbReference type="InterPro" id="IPR017449">
    <property type="entry name" value="Pro-tRNA_synth_II"/>
</dbReference>
<dbReference type="SUPFAM" id="SSF55681">
    <property type="entry name" value="Class II aaRS and biotin synthetases"/>
    <property type="match status" value="1"/>
</dbReference>
<dbReference type="AlphaFoldDB" id="A0A4D7CTX2"/>